<dbReference type="GO" id="GO:0005886">
    <property type="term" value="C:plasma membrane"/>
    <property type="evidence" value="ECO:0007669"/>
    <property type="project" value="UniProtKB-SubCell"/>
</dbReference>
<keyword evidence="12" id="KW-1185">Reference proteome</keyword>
<sequence>MGFTKFGDILKISVLIVSALIMVTCYALIGLTLLKTAMTSRNQITGISMGVVTHNSCPSNVTLTCSNMQNDVTQSTSANAIAKLKAKQAKQLKSMSLLFVITVVFVACWLPTWLSTMGVNVSKDVTRIYVVNSVVNPFIYGVASAMFREDVRQLYRQTRVKLSACYT</sequence>
<feature type="transmembrane region" description="Helical" evidence="9">
    <location>
        <begin position="126"/>
        <end position="147"/>
    </location>
</feature>
<accession>A0AAD9NBE3</accession>
<evidence type="ECO:0000259" key="10">
    <source>
        <dbReference type="PROSITE" id="PS50262"/>
    </source>
</evidence>
<dbReference type="PANTHER" id="PTHR24228">
    <property type="entry name" value="B2 BRADYKININ RECEPTOR/ANGIOTENSIN II RECEPTOR"/>
    <property type="match status" value="1"/>
</dbReference>
<dbReference type="SUPFAM" id="SSF81321">
    <property type="entry name" value="Family A G protein-coupled receptor-like"/>
    <property type="match status" value="1"/>
</dbReference>
<evidence type="ECO:0000256" key="7">
    <source>
        <dbReference type="ARBA" id="ARBA00023170"/>
    </source>
</evidence>
<dbReference type="PRINTS" id="PR00237">
    <property type="entry name" value="GPCRRHODOPSN"/>
</dbReference>
<evidence type="ECO:0000313" key="12">
    <source>
        <dbReference type="Proteomes" id="UP001209878"/>
    </source>
</evidence>
<dbReference type="AlphaFoldDB" id="A0AAD9NBE3"/>
<dbReference type="GO" id="GO:0004930">
    <property type="term" value="F:G protein-coupled receptor activity"/>
    <property type="evidence" value="ECO:0007669"/>
    <property type="project" value="UniProtKB-KW"/>
</dbReference>
<keyword evidence="6 9" id="KW-0472">Membrane</keyword>
<evidence type="ECO:0000256" key="8">
    <source>
        <dbReference type="ARBA" id="ARBA00023224"/>
    </source>
</evidence>
<organism evidence="11 12">
    <name type="scientific">Ridgeia piscesae</name>
    <name type="common">Tubeworm</name>
    <dbReference type="NCBI Taxonomy" id="27915"/>
    <lineage>
        <taxon>Eukaryota</taxon>
        <taxon>Metazoa</taxon>
        <taxon>Spiralia</taxon>
        <taxon>Lophotrochozoa</taxon>
        <taxon>Annelida</taxon>
        <taxon>Polychaeta</taxon>
        <taxon>Sedentaria</taxon>
        <taxon>Canalipalpata</taxon>
        <taxon>Sabellida</taxon>
        <taxon>Siboglinidae</taxon>
        <taxon>Ridgeia</taxon>
    </lineage>
</organism>
<evidence type="ECO:0000256" key="6">
    <source>
        <dbReference type="ARBA" id="ARBA00023136"/>
    </source>
</evidence>
<keyword evidence="7" id="KW-0675">Receptor</keyword>
<evidence type="ECO:0000256" key="2">
    <source>
        <dbReference type="ARBA" id="ARBA00022475"/>
    </source>
</evidence>
<evidence type="ECO:0000256" key="5">
    <source>
        <dbReference type="ARBA" id="ARBA00023040"/>
    </source>
</evidence>
<keyword evidence="4 9" id="KW-1133">Transmembrane helix</keyword>
<keyword evidence="3 9" id="KW-0812">Transmembrane</keyword>
<evidence type="ECO:0000313" key="11">
    <source>
        <dbReference type="EMBL" id="KAK2163840.1"/>
    </source>
</evidence>
<dbReference type="InterPro" id="IPR000276">
    <property type="entry name" value="GPCR_Rhodpsn"/>
</dbReference>
<evidence type="ECO:0000256" key="4">
    <source>
        <dbReference type="ARBA" id="ARBA00022989"/>
    </source>
</evidence>
<keyword evidence="5" id="KW-0297">G-protein coupled receptor</keyword>
<proteinExistence type="predicted"/>
<feature type="domain" description="G-protein coupled receptors family 1 profile" evidence="10">
    <location>
        <begin position="1"/>
        <end position="140"/>
    </location>
</feature>
<evidence type="ECO:0000256" key="9">
    <source>
        <dbReference type="SAM" id="Phobius"/>
    </source>
</evidence>
<dbReference type="PANTHER" id="PTHR24228:SF59">
    <property type="entry name" value="NEUROPEPTIDE RECEPTOR 15"/>
    <property type="match status" value="1"/>
</dbReference>
<dbReference type="Gene3D" id="1.20.1070.10">
    <property type="entry name" value="Rhodopsin 7-helix transmembrane proteins"/>
    <property type="match status" value="1"/>
</dbReference>
<dbReference type="Pfam" id="PF00001">
    <property type="entry name" value="7tm_1"/>
    <property type="match status" value="1"/>
</dbReference>
<keyword evidence="2" id="KW-1003">Cell membrane</keyword>
<reference evidence="11" key="1">
    <citation type="journal article" date="2023" name="Mol. Biol. Evol.">
        <title>Third-Generation Sequencing Reveals the Adaptive Role of the Epigenome in Three Deep-Sea Polychaetes.</title>
        <authorList>
            <person name="Perez M."/>
            <person name="Aroh O."/>
            <person name="Sun Y."/>
            <person name="Lan Y."/>
            <person name="Juniper S.K."/>
            <person name="Young C.R."/>
            <person name="Angers B."/>
            <person name="Qian P.Y."/>
        </authorList>
    </citation>
    <scope>NUCLEOTIDE SEQUENCE</scope>
    <source>
        <strain evidence="11">R07B-5</strain>
    </source>
</reference>
<evidence type="ECO:0000256" key="3">
    <source>
        <dbReference type="ARBA" id="ARBA00022692"/>
    </source>
</evidence>
<gene>
    <name evidence="11" type="ORF">NP493_1444g02019</name>
</gene>
<protein>
    <recommendedName>
        <fullName evidence="10">G-protein coupled receptors family 1 profile domain-containing protein</fullName>
    </recommendedName>
</protein>
<dbReference type="Proteomes" id="UP001209878">
    <property type="component" value="Unassembled WGS sequence"/>
</dbReference>
<feature type="transmembrane region" description="Helical" evidence="9">
    <location>
        <begin position="95"/>
        <end position="114"/>
    </location>
</feature>
<comment type="subcellular location">
    <subcellularLocation>
        <location evidence="1">Cell membrane</location>
        <topology evidence="1">Multi-pass membrane protein</topology>
    </subcellularLocation>
</comment>
<name>A0AAD9NBE3_RIDPI</name>
<comment type="caution">
    <text evidence="11">The sequence shown here is derived from an EMBL/GenBank/DDBJ whole genome shotgun (WGS) entry which is preliminary data.</text>
</comment>
<keyword evidence="8" id="KW-0807">Transducer</keyword>
<dbReference type="PROSITE" id="PS50262">
    <property type="entry name" value="G_PROTEIN_RECEP_F1_2"/>
    <property type="match status" value="1"/>
</dbReference>
<feature type="transmembrane region" description="Helical" evidence="9">
    <location>
        <begin position="12"/>
        <end position="34"/>
    </location>
</feature>
<dbReference type="EMBL" id="JAODUO010001444">
    <property type="protein sequence ID" value="KAK2163840.1"/>
    <property type="molecule type" value="Genomic_DNA"/>
</dbReference>
<dbReference type="InterPro" id="IPR017452">
    <property type="entry name" value="GPCR_Rhodpsn_7TM"/>
</dbReference>
<evidence type="ECO:0000256" key="1">
    <source>
        <dbReference type="ARBA" id="ARBA00004651"/>
    </source>
</evidence>